<dbReference type="RefSeq" id="WP_344710982.1">
    <property type="nucleotide sequence ID" value="NZ_BAAAZD010000002.1"/>
</dbReference>
<dbReference type="EMBL" id="BAAAZD010000002">
    <property type="protein sequence ID" value="GAA4010271.1"/>
    <property type="molecule type" value="Genomic_DNA"/>
</dbReference>
<evidence type="ECO:0000313" key="4">
    <source>
        <dbReference type="Proteomes" id="UP001501310"/>
    </source>
</evidence>
<comment type="caution">
    <text evidence="3">The sequence shown here is derived from an EMBL/GenBank/DDBJ whole genome shotgun (WGS) entry which is preliminary data.</text>
</comment>
<feature type="domain" description="Glycosyltransferase subfamily 4-like N-terminal" evidence="2">
    <location>
        <begin position="27"/>
        <end position="177"/>
    </location>
</feature>
<evidence type="ECO:0000313" key="3">
    <source>
        <dbReference type="EMBL" id="GAA4010271.1"/>
    </source>
</evidence>
<dbReference type="Gene3D" id="3.40.50.2000">
    <property type="entry name" value="Glycogen Phosphorylase B"/>
    <property type="match status" value="2"/>
</dbReference>
<evidence type="ECO:0000259" key="2">
    <source>
        <dbReference type="Pfam" id="PF13579"/>
    </source>
</evidence>
<evidence type="ECO:0000259" key="1">
    <source>
        <dbReference type="Pfam" id="PF00534"/>
    </source>
</evidence>
<dbReference type="Proteomes" id="UP001501310">
    <property type="component" value="Unassembled WGS sequence"/>
</dbReference>
<organism evidence="3 4">
    <name type="scientific">Sphingomonas humi</name>
    <dbReference type="NCBI Taxonomy" id="335630"/>
    <lineage>
        <taxon>Bacteria</taxon>
        <taxon>Pseudomonadati</taxon>
        <taxon>Pseudomonadota</taxon>
        <taxon>Alphaproteobacteria</taxon>
        <taxon>Sphingomonadales</taxon>
        <taxon>Sphingomonadaceae</taxon>
        <taxon>Sphingomonas</taxon>
    </lineage>
</organism>
<dbReference type="InterPro" id="IPR001296">
    <property type="entry name" value="Glyco_trans_1"/>
</dbReference>
<dbReference type="Pfam" id="PF00534">
    <property type="entry name" value="Glycos_transf_1"/>
    <property type="match status" value="1"/>
</dbReference>
<keyword evidence="4" id="KW-1185">Reference proteome</keyword>
<name>A0ABP7SDW7_9SPHN</name>
<dbReference type="SUPFAM" id="SSF53756">
    <property type="entry name" value="UDP-Glycosyltransferase/glycogen phosphorylase"/>
    <property type="match status" value="1"/>
</dbReference>
<dbReference type="InterPro" id="IPR028098">
    <property type="entry name" value="Glyco_trans_4-like_N"/>
</dbReference>
<reference evidence="4" key="1">
    <citation type="journal article" date="2019" name="Int. J. Syst. Evol. Microbiol.">
        <title>The Global Catalogue of Microorganisms (GCM) 10K type strain sequencing project: providing services to taxonomists for standard genome sequencing and annotation.</title>
        <authorList>
            <consortium name="The Broad Institute Genomics Platform"/>
            <consortium name="The Broad Institute Genome Sequencing Center for Infectious Disease"/>
            <person name="Wu L."/>
            <person name="Ma J."/>
        </authorList>
    </citation>
    <scope>NUCLEOTIDE SEQUENCE [LARGE SCALE GENOMIC DNA]</scope>
    <source>
        <strain evidence="4">JCM 16603</strain>
    </source>
</reference>
<sequence length="410" mass="45473">MTDVLYLTHNGITDHIGQSQIAPYNLGLAKRGYRIHIVSAEKPGRDALMERYSRRFAEAGIRWSHVPYHNQPQVAAQLYDVAKMRSLALRIALEEQPRLVHARSWLPLEIGKAVKRETGARFLLDFRHFYIESGVQDSRFPWVYRMLGTRERGYFDAADHVVTLTDRAAQVLDARYPNPAGLSRYTTIPCCADFDHFDLSLLEERRVDEARARLGLAPGQTVLLYLGSIGAVYLLDEMIRLFVELRKLRPDARFLFVCNNGQEEVAAAAAAAGLPADSISLVHAPREDVPVYLALATLSVMFFRPSADLAGCSPTKMAELFAANVPMISNSGVGDLDEILQPGVNASLVVPDFAPTTLRRAVEQVLAVPPDVRRATRARSGEFTLDSGVEAYADIYKRLIGPPVDGARPC</sequence>
<accession>A0ABP7SDW7</accession>
<dbReference type="PANTHER" id="PTHR12526">
    <property type="entry name" value="GLYCOSYLTRANSFERASE"/>
    <property type="match status" value="1"/>
</dbReference>
<feature type="domain" description="Glycosyl transferase family 1" evidence="1">
    <location>
        <begin position="208"/>
        <end position="374"/>
    </location>
</feature>
<proteinExistence type="predicted"/>
<evidence type="ECO:0008006" key="5">
    <source>
        <dbReference type="Google" id="ProtNLM"/>
    </source>
</evidence>
<dbReference type="PANTHER" id="PTHR12526:SF600">
    <property type="entry name" value="GLYCOSYL TRANSFERASE GROUP 1"/>
    <property type="match status" value="1"/>
</dbReference>
<protein>
    <recommendedName>
        <fullName evidence="5">Glycosyltransferase subfamily 4-like N-terminal domain-containing protein</fullName>
    </recommendedName>
</protein>
<gene>
    <name evidence="3" type="ORF">GCM10022211_25860</name>
</gene>
<dbReference type="Pfam" id="PF13579">
    <property type="entry name" value="Glyco_trans_4_4"/>
    <property type="match status" value="1"/>
</dbReference>